<dbReference type="GO" id="GO:0005737">
    <property type="term" value="C:cytoplasm"/>
    <property type="evidence" value="ECO:0007669"/>
    <property type="project" value="TreeGrafter"/>
</dbReference>
<protein>
    <recommendedName>
        <fullName evidence="2">protein-tyrosine-phosphatase</fullName>
        <ecNumber evidence="2">3.1.3.48</ecNumber>
    </recommendedName>
</protein>
<keyword evidence="3" id="KW-0378">Hydrolase</keyword>
<dbReference type="GO" id="GO:0043409">
    <property type="term" value="P:negative regulation of MAPK cascade"/>
    <property type="evidence" value="ECO:0007669"/>
    <property type="project" value="TreeGrafter"/>
</dbReference>
<feature type="region of interest" description="Disordered" evidence="5">
    <location>
        <begin position="1"/>
        <end position="78"/>
    </location>
</feature>
<dbReference type="Proteomes" id="UP000814176">
    <property type="component" value="Unassembled WGS sequence"/>
</dbReference>
<feature type="domain" description="Tyrosine-protein phosphatase" evidence="6">
    <location>
        <begin position="141"/>
        <end position="329"/>
    </location>
</feature>
<dbReference type="STRING" id="34475.A0A4Y9Z152"/>
<dbReference type="PANTHER" id="PTHR10159">
    <property type="entry name" value="DUAL SPECIFICITY PROTEIN PHOSPHATASE"/>
    <property type="match status" value="1"/>
</dbReference>
<evidence type="ECO:0000313" key="11">
    <source>
        <dbReference type="Proteomes" id="UP000814176"/>
    </source>
</evidence>
<dbReference type="Proteomes" id="UP000298390">
    <property type="component" value="Unassembled WGS sequence"/>
</dbReference>
<feature type="compositionally biased region" description="Low complexity" evidence="5">
    <location>
        <begin position="45"/>
        <end position="63"/>
    </location>
</feature>
<dbReference type="InterPro" id="IPR016130">
    <property type="entry name" value="Tyr_Pase_AS"/>
</dbReference>
<dbReference type="AlphaFoldDB" id="A0A4Y9Z152"/>
<reference evidence="8 11" key="2">
    <citation type="journal article" date="2021" name="Environ. Microbiol.">
        <title>Gene family expansions and transcriptome signatures uncover fungal adaptations to wood decay.</title>
        <authorList>
            <person name="Hage H."/>
            <person name="Miyauchi S."/>
            <person name="Viragh M."/>
            <person name="Drula E."/>
            <person name="Min B."/>
            <person name="Chaduli D."/>
            <person name="Navarro D."/>
            <person name="Favel A."/>
            <person name="Norest M."/>
            <person name="Lesage-Meessen L."/>
            <person name="Balint B."/>
            <person name="Merenyi Z."/>
            <person name="de Eugenio L."/>
            <person name="Morin E."/>
            <person name="Martinez A.T."/>
            <person name="Baldrian P."/>
            <person name="Stursova M."/>
            <person name="Martinez M.J."/>
            <person name="Novotny C."/>
            <person name="Magnuson J.K."/>
            <person name="Spatafora J.W."/>
            <person name="Maurice S."/>
            <person name="Pangilinan J."/>
            <person name="Andreopoulos W."/>
            <person name="LaButti K."/>
            <person name="Hundley H."/>
            <person name="Na H."/>
            <person name="Kuo A."/>
            <person name="Barry K."/>
            <person name="Lipzen A."/>
            <person name="Henrissat B."/>
            <person name="Riley R."/>
            <person name="Ahrendt S."/>
            <person name="Nagy L.G."/>
            <person name="Grigoriev I.V."/>
            <person name="Martin F."/>
            <person name="Rosso M.N."/>
        </authorList>
    </citation>
    <scope>NUCLEOTIDE SEQUENCE [LARGE SCALE GENOMIC DNA]</scope>
    <source>
        <strain evidence="8 11">CIRM-BRFM 1785</strain>
    </source>
</reference>
<feature type="compositionally biased region" description="Low complexity" evidence="5">
    <location>
        <begin position="1"/>
        <end position="19"/>
    </location>
</feature>
<feature type="domain" description="Tyrosine specific protein phosphatases" evidence="7">
    <location>
        <begin position="237"/>
        <end position="281"/>
    </location>
</feature>
<dbReference type="Pfam" id="PF00782">
    <property type="entry name" value="DSPc"/>
    <property type="match status" value="1"/>
</dbReference>
<dbReference type="InterPro" id="IPR000340">
    <property type="entry name" value="Dual-sp_phosphatase_cat-dom"/>
</dbReference>
<evidence type="ECO:0000256" key="4">
    <source>
        <dbReference type="ARBA" id="ARBA00022912"/>
    </source>
</evidence>
<feature type="region of interest" description="Disordered" evidence="5">
    <location>
        <begin position="516"/>
        <end position="588"/>
    </location>
</feature>
<evidence type="ECO:0000313" key="9">
    <source>
        <dbReference type="EMBL" id="TFY68365.1"/>
    </source>
</evidence>
<evidence type="ECO:0000256" key="1">
    <source>
        <dbReference type="ARBA" id="ARBA00008601"/>
    </source>
</evidence>
<dbReference type="RefSeq" id="XP_047777996.1">
    <property type="nucleotide sequence ID" value="XM_047920659.1"/>
</dbReference>
<dbReference type="PROSITE" id="PS50056">
    <property type="entry name" value="TYR_PHOSPHATASE_2"/>
    <property type="match status" value="1"/>
</dbReference>
<dbReference type="GO" id="GO:0033550">
    <property type="term" value="F:MAP kinase tyrosine phosphatase activity"/>
    <property type="evidence" value="ECO:0007669"/>
    <property type="project" value="TreeGrafter"/>
</dbReference>
<feature type="region of interest" description="Disordered" evidence="5">
    <location>
        <begin position="383"/>
        <end position="404"/>
    </location>
</feature>
<proteinExistence type="inferred from homology"/>
<dbReference type="GO" id="GO:0017017">
    <property type="term" value="F:MAP kinase tyrosine/serine/threonine phosphatase activity"/>
    <property type="evidence" value="ECO:0007669"/>
    <property type="project" value="TreeGrafter"/>
</dbReference>
<dbReference type="InterPro" id="IPR029021">
    <property type="entry name" value="Prot-tyrosine_phosphatase-like"/>
</dbReference>
<evidence type="ECO:0000259" key="7">
    <source>
        <dbReference type="PROSITE" id="PS50056"/>
    </source>
</evidence>
<feature type="compositionally biased region" description="Low complexity" evidence="5">
    <location>
        <begin position="385"/>
        <end position="399"/>
    </location>
</feature>
<dbReference type="EMBL" id="SEKV01000032">
    <property type="protein sequence ID" value="TFY68365.1"/>
    <property type="molecule type" value="Genomic_DNA"/>
</dbReference>
<dbReference type="PROSITE" id="PS50054">
    <property type="entry name" value="TYR_PHOSPHATASE_DUAL"/>
    <property type="match status" value="1"/>
</dbReference>
<feature type="compositionally biased region" description="Pro residues" evidence="5">
    <location>
        <begin position="534"/>
        <end position="550"/>
    </location>
</feature>
<organism evidence="9 10">
    <name type="scientific">Rhodofomes roseus</name>
    <dbReference type="NCBI Taxonomy" id="34475"/>
    <lineage>
        <taxon>Eukaryota</taxon>
        <taxon>Fungi</taxon>
        <taxon>Dikarya</taxon>
        <taxon>Basidiomycota</taxon>
        <taxon>Agaricomycotina</taxon>
        <taxon>Agaricomycetes</taxon>
        <taxon>Polyporales</taxon>
        <taxon>Rhodofomes</taxon>
    </lineage>
</organism>
<dbReference type="EMBL" id="JADCUA010000012">
    <property type="protein sequence ID" value="KAH9835619.1"/>
    <property type="molecule type" value="Genomic_DNA"/>
</dbReference>
<name>A0A4Y9Z152_9APHY</name>
<dbReference type="InterPro" id="IPR020422">
    <property type="entry name" value="TYR_PHOSPHATASE_DUAL_dom"/>
</dbReference>
<dbReference type="InterPro" id="IPR000387">
    <property type="entry name" value="Tyr_Pase_dom"/>
</dbReference>
<feature type="compositionally biased region" description="Basic and acidic residues" evidence="5">
    <location>
        <begin position="461"/>
        <end position="470"/>
    </location>
</feature>
<evidence type="ECO:0000256" key="2">
    <source>
        <dbReference type="ARBA" id="ARBA00013064"/>
    </source>
</evidence>
<feature type="region of interest" description="Disordered" evidence="5">
    <location>
        <begin position="433"/>
        <end position="476"/>
    </location>
</feature>
<evidence type="ECO:0000256" key="5">
    <source>
        <dbReference type="SAM" id="MobiDB-lite"/>
    </source>
</evidence>
<evidence type="ECO:0000256" key="3">
    <source>
        <dbReference type="ARBA" id="ARBA00022801"/>
    </source>
</evidence>
<dbReference type="PROSITE" id="PS00383">
    <property type="entry name" value="TYR_PHOSPHATASE_1"/>
    <property type="match status" value="1"/>
</dbReference>
<comment type="caution">
    <text evidence="9">The sequence shown here is derived from an EMBL/GenBank/DDBJ whole genome shotgun (WGS) entry which is preliminary data.</text>
</comment>
<evidence type="ECO:0000259" key="6">
    <source>
        <dbReference type="PROSITE" id="PS50054"/>
    </source>
</evidence>
<keyword evidence="4" id="KW-0904">Protein phosphatase</keyword>
<gene>
    <name evidence="8" type="ORF">C8Q71DRAFT_708996</name>
    <name evidence="9" type="ORF">EVJ58_g1065</name>
</gene>
<dbReference type="SUPFAM" id="SSF52799">
    <property type="entry name" value="(Phosphotyrosine protein) phosphatases II"/>
    <property type="match status" value="1"/>
</dbReference>
<keyword evidence="11" id="KW-1185">Reference proteome</keyword>
<dbReference type="GO" id="GO:0008330">
    <property type="term" value="F:protein tyrosine/threonine phosphatase activity"/>
    <property type="evidence" value="ECO:0007669"/>
    <property type="project" value="TreeGrafter"/>
</dbReference>
<dbReference type="OrthoDB" id="2017893at2759"/>
<dbReference type="GeneID" id="72001391"/>
<dbReference type="EC" id="3.1.3.48" evidence="2"/>
<reference evidence="9 10" key="1">
    <citation type="submission" date="2019-01" db="EMBL/GenBank/DDBJ databases">
        <title>Genome sequencing of the rare red list fungi Fomitopsis rosea.</title>
        <authorList>
            <person name="Buettner E."/>
            <person name="Kellner H."/>
        </authorList>
    </citation>
    <scope>NUCLEOTIDE SEQUENCE [LARGE SCALE GENOMIC DNA]</scope>
    <source>
        <strain evidence="9 10">DSM 105464</strain>
    </source>
</reference>
<dbReference type="PANTHER" id="PTHR10159:SF519">
    <property type="entry name" value="DUAL SPECIFICITY PROTEIN PHOSPHATASE MPK3"/>
    <property type="match status" value="1"/>
</dbReference>
<dbReference type="SMART" id="SM00195">
    <property type="entry name" value="DSPc"/>
    <property type="match status" value="1"/>
</dbReference>
<dbReference type="Gene3D" id="3.90.190.10">
    <property type="entry name" value="Protein tyrosine phosphatase superfamily"/>
    <property type="match status" value="1"/>
</dbReference>
<sequence length="669" mass="71934">MDSATPRPPSSLRSLPSATQRRRGPPTSLRIDTPAVNSDVALVQSESSASASGLSSATSDSDSFVFPNPSKPRTSRNMKKLSLTLPSAQSSTNSLLSTDSHAVEPQRRLSIVSLPAPVPATSLRRKGEEDQNLGSAPYHDGPVQILPGIWLGSEDNVRDWRGLMERGIKSILNVAKEVSTVFDSVKPHRAFMSTPDLSSTGGDTESTFYPAHVPSGRPAMHYLKLHWSHGQADLVHSGFPAAFAFVDRALERGDGVLIHCQCGVSRSATLVIALVMRAAVQRSPNVPCDVWALKGMQGAYDFVKEKSNAIGPNMSLIYQLLDYERTLKAGTSSPASLDQSPSEAEWSRQRLLMDQATTDDDRESVEIMREARALDQAMEDRLMARKSSMSSMSSSGSCPRRSRYISRKRAGSIASVMTGSSLLSENLVEEDEEAELLGVGGGFDESSEGTGCSSAEPTEDEGSRSRKDSGEQPSSGFLTARQMPALRMPPSAPHHKSSFNLPPPATAIRANFDLTPRPLSKARTRRPPNLAILPPVPSSPIIPVNSPPSLPLVNTRRPRADARKPTAPPANLRIKVQPPSRPKLTSAVSTPSQMLFVFPPSPTLATRTPSTMTLTSNASYPFPPLATPRVSSFKADGRRRSFIGVPPPSTPTVASSRVDARGWIGGLGK</sequence>
<comment type="similarity">
    <text evidence="1">Belongs to the protein-tyrosine phosphatase family. Non-receptor class dual specificity subfamily.</text>
</comment>
<evidence type="ECO:0000313" key="10">
    <source>
        <dbReference type="Proteomes" id="UP000298390"/>
    </source>
</evidence>
<evidence type="ECO:0000313" key="8">
    <source>
        <dbReference type="EMBL" id="KAH9835619.1"/>
    </source>
</evidence>
<accession>A0A4Y9Z152</accession>